<dbReference type="InterPro" id="IPR007372">
    <property type="entry name" value="Lipid/polyisoprenoid-bd_YceI"/>
</dbReference>
<protein>
    <submittedName>
        <fullName evidence="3">Lipid-binding protein</fullName>
    </submittedName>
</protein>
<dbReference type="EMBL" id="MTSE01000001">
    <property type="protein sequence ID" value="OUJ76174.1"/>
    <property type="molecule type" value="Genomic_DNA"/>
</dbReference>
<dbReference type="SUPFAM" id="SSF101874">
    <property type="entry name" value="YceI-like"/>
    <property type="match status" value="1"/>
</dbReference>
<feature type="signal peptide" evidence="1">
    <location>
        <begin position="1"/>
        <end position="20"/>
    </location>
</feature>
<dbReference type="InterPro" id="IPR036761">
    <property type="entry name" value="TTHA0802/YceI-like_sf"/>
</dbReference>
<dbReference type="AlphaFoldDB" id="A0A243WJU3"/>
<sequence>MKALLPVLLAGALLATPAVAQKTTAKKASTSAATTTATYKLEPQLSTLGWVGKKVTGQHNGTVDFKEGEVLVKGNQVTGGTFVVDMTTLKDEDIKDAGGNGKLVGHLKSEDFFSVEKNPTATFKITSLAPIKGAAADADNMTVTGDLTIKGITNSITFPAKVGVKNGLAAASGTATVDRTKYDIKFRSKSFFENLGDKVIDNDFMMTFNVIAKQPTSVASNK</sequence>
<evidence type="ECO:0000256" key="1">
    <source>
        <dbReference type="SAM" id="SignalP"/>
    </source>
</evidence>
<gene>
    <name evidence="3" type="ORF">BXP70_02585</name>
</gene>
<dbReference type="OrthoDB" id="951410at2"/>
<dbReference type="Proteomes" id="UP000194873">
    <property type="component" value="Unassembled WGS sequence"/>
</dbReference>
<dbReference type="RefSeq" id="WP_086592427.1">
    <property type="nucleotide sequence ID" value="NZ_MTSE01000001.1"/>
</dbReference>
<organism evidence="3 4">
    <name type="scientific">Hymenobacter crusticola</name>
    <dbReference type="NCBI Taxonomy" id="1770526"/>
    <lineage>
        <taxon>Bacteria</taxon>
        <taxon>Pseudomonadati</taxon>
        <taxon>Bacteroidota</taxon>
        <taxon>Cytophagia</taxon>
        <taxon>Cytophagales</taxon>
        <taxon>Hymenobacteraceae</taxon>
        <taxon>Hymenobacter</taxon>
    </lineage>
</organism>
<feature type="chain" id="PRO_5012692934" evidence="1">
    <location>
        <begin position="21"/>
        <end position="222"/>
    </location>
</feature>
<feature type="domain" description="Lipid/polyisoprenoid-binding YceI-like" evidence="2">
    <location>
        <begin position="38"/>
        <end position="213"/>
    </location>
</feature>
<accession>A0A243WJU3</accession>
<dbReference type="Gene3D" id="2.40.128.110">
    <property type="entry name" value="Lipid/polyisoprenoid-binding, YceI-like"/>
    <property type="match status" value="1"/>
</dbReference>
<comment type="caution">
    <text evidence="3">The sequence shown here is derived from an EMBL/GenBank/DDBJ whole genome shotgun (WGS) entry which is preliminary data.</text>
</comment>
<proteinExistence type="predicted"/>
<dbReference type="SMART" id="SM00867">
    <property type="entry name" value="YceI"/>
    <property type="match status" value="1"/>
</dbReference>
<evidence type="ECO:0000313" key="4">
    <source>
        <dbReference type="Proteomes" id="UP000194873"/>
    </source>
</evidence>
<reference evidence="3 4" key="1">
    <citation type="submission" date="2017-01" db="EMBL/GenBank/DDBJ databases">
        <title>A new Hymenobacter.</title>
        <authorList>
            <person name="Liang Y."/>
            <person name="Feng F."/>
        </authorList>
    </citation>
    <scope>NUCLEOTIDE SEQUENCE [LARGE SCALE GENOMIC DNA]</scope>
    <source>
        <strain evidence="3">MIMBbqt21</strain>
    </source>
</reference>
<dbReference type="PANTHER" id="PTHR34406">
    <property type="entry name" value="PROTEIN YCEI"/>
    <property type="match status" value="1"/>
</dbReference>
<keyword evidence="1" id="KW-0732">Signal</keyword>
<name>A0A243WJU3_9BACT</name>
<dbReference type="Pfam" id="PF04264">
    <property type="entry name" value="YceI"/>
    <property type="match status" value="1"/>
</dbReference>
<evidence type="ECO:0000313" key="3">
    <source>
        <dbReference type="EMBL" id="OUJ76174.1"/>
    </source>
</evidence>
<dbReference type="PANTHER" id="PTHR34406:SF1">
    <property type="entry name" value="PROTEIN YCEI"/>
    <property type="match status" value="1"/>
</dbReference>
<keyword evidence="4" id="KW-1185">Reference proteome</keyword>
<evidence type="ECO:0000259" key="2">
    <source>
        <dbReference type="SMART" id="SM00867"/>
    </source>
</evidence>